<evidence type="ECO:0000313" key="8">
    <source>
        <dbReference type="Proteomes" id="UP000183496"/>
    </source>
</evidence>
<dbReference type="Pfam" id="PF00392">
    <property type="entry name" value="GntR"/>
    <property type="match status" value="1"/>
</dbReference>
<dbReference type="Gene3D" id="1.10.10.10">
    <property type="entry name" value="Winged helix-like DNA-binding domain superfamily/Winged helix DNA-binding domain"/>
    <property type="match status" value="1"/>
</dbReference>
<gene>
    <name evidence="7" type="ORF">SAMN04488089_110109</name>
</gene>
<dbReference type="InterPro" id="IPR051446">
    <property type="entry name" value="HTH_trans_reg/aminotransferase"/>
</dbReference>
<protein>
    <submittedName>
        <fullName evidence="7">Transcriptional regulator, GntR family</fullName>
    </submittedName>
</protein>
<name>A0AAJ4W5D6_MYRPR</name>
<organism evidence="7 8">
    <name type="scientific">Myroides profundi</name>
    <dbReference type="NCBI Taxonomy" id="480520"/>
    <lineage>
        <taxon>Bacteria</taxon>
        <taxon>Pseudomonadati</taxon>
        <taxon>Bacteroidota</taxon>
        <taxon>Flavobacteriia</taxon>
        <taxon>Flavobacteriales</taxon>
        <taxon>Flavobacteriaceae</taxon>
        <taxon>Myroides</taxon>
    </lineage>
</organism>
<dbReference type="CDD" id="cd00609">
    <property type="entry name" value="AAT_like"/>
    <property type="match status" value="1"/>
</dbReference>
<dbReference type="InterPro" id="IPR004839">
    <property type="entry name" value="Aminotransferase_I/II_large"/>
</dbReference>
<dbReference type="SUPFAM" id="SSF46785">
    <property type="entry name" value="Winged helix' DNA-binding domain"/>
    <property type="match status" value="1"/>
</dbReference>
<dbReference type="InterPro" id="IPR015421">
    <property type="entry name" value="PyrdxlP-dep_Trfase_major"/>
</dbReference>
<dbReference type="InterPro" id="IPR015424">
    <property type="entry name" value="PyrdxlP-dep_Trfase"/>
</dbReference>
<evidence type="ECO:0000256" key="3">
    <source>
        <dbReference type="ARBA" id="ARBA00023015"/>
    </source>
</evidence>
<evidence type="ECO:0000259" key="6">
    <source>
        <dbReference type="PROSITE" id="PS50949"/>
    </source>
</evidence>
<dbReference type="PANTHER" id="PTHR46577:SF2">
    <property type="entry name" value="TRANSCRIPTIONAL REGULATORY PROTEIN"/>
    <property type="match status" value="1"/>
</dbReference>
<feature type="domain" description="HTH gntR-type" evidence="6">
    <location>
        <begin position="29"/>
        <end position="97"/>
    </location>
</feature>
<reference evidence="7 8" key="1">
    <citation type="submission" date="2016-10" db="EMBL/GenBank/DDBJ databases">
        <authorList>
            <person name="Varghese N."/>
            <person name="Submissions S."/>
        </authorList>
    </citation>
    <scope>NUCLEOTIDE SEQUENCE [LARGE SCALE GENOMIC DNA]</scope>
    <source>
        <strain evidence="8">DSM 19823 / KCTC 23066 / CCTCC M 208030 / D25</strain>
    </source>
</reference>
<dbReference type="AlphaFoldDB" id="A0AAJ4W5D6"/>
<accession>A0AAJ4W5D6</accession>
<dbReference type="InterPro" id="IPR036388">
    <property type="entry name" value="WH-like_DNA-bd_sf"/>
</dbReference>
<proteinExistence type="inferred from homology"/>
<dbReference type="InterPro" id="IPR000524">
    <property type="entry name" value="Tscrpt_reg_HTH_GntR"/>
</dbReference>
<dbReference type="EMBL" id="FOFY01000010">
    <property type="protein sequence ID" value="SER18311.1"/>
    <property type="molecule type" value="Genomic_DNA"/>
</dbReference>
<dbReference type="CDD" id="cd07377">
    <property type="entry name" value="WHTH_GntR"/>
    <property type="match status" value="1"/>
</dbReference>
<evidence type="ECO:0000256" key="2">
    <source>
        <dbReference type="ARBA" id="ARBA00022898"/>
    </source>
</evidence>
<dbReference type="Pfam" id="PF00155">
    <property type="entry name" value="Aminotran_1_2"/>
    <property type="match status" value="1"/>
</dbReference>
<keyword evidence="8" id="KW-1185">Reference proteome</keyword>
<dbReference type="Proteomes" id="UP000183496">
    <property type="component" value="Unassembled WGS sequence"/>
</dbReference>
<comment type="caution">
    <text evidence="7">The sequence shown here is derived from an EMBL/GenBank/DDBJ whole genome shotgun (WGS) entry which is preliminary data.</text>
</comment>
<dbReference type="PROSITE" id="PS50949">
    <property type="entry name" value="HTH_GNTR"/>
    <property type="match status" value="1"/>
</dbReference>
<dbReference type="PANTHER" id="PTHR46577">
    <property type="entry name" value="HTH-TYPE TRANSCRIPTIONAL REGULATORY PROTEIN GABR"/>
    <property type="match status" value="1"/>
</dbReference>
<dbReference type="Gene3D" id="3.40.640.10">
    <property type="entry name" value="Type I PLP-dependent aspartate aminotransferase-like (Major domain)"/>
    <property type="match status" value="1"/>
</dbReference>
<dbReference type="InterPro" id="IPR036390">
    <property type="entry name" value="WH_DNA-bd_sf"/>
</dbReference>
<evidence type="ECO:0000256" key="4">
    <source>
        <dbReference type="ARBA" id="ARBA00023125"/>
    </source>
</evidence>
<evidence type="ECO:0000313" key="7">
    <source>
        <dbReference type="EMBL" id="SER18311.1"/>
    </source>
</evidence>
<dbReference type="SUPFAM" id="SSF53383">
    <property type="entry name" value="PLP-dependent transferases"/>
    <property type="match status" value="1"/>
</dbReference>
<dbReference type="SMART" id="SM00345">
    <property type="entry name" value="HTH_GNTR"/>
    <property type="match status" value="1"/>
</dbReference>
<evidence type="ECO:0000256" key="1">
    <source>
        <dbReference type="ARBA" id="ARBA00005384"/>
    </source>
</evidence>
<comment type="similarity">
    <text evidence="1">In the C-terminal section; belongs to the class-I pyridoxal-phosphate-dependent aminotransferase family.</text>
</comment>
<dbReference type="GO" id="GO:0003700">
    <property type="term" value="F:DNA-binding transcription factor activity"/>
    <property type="evidence" value="ECO:0007669"/>
    <property type="project" value="InterPro"/>
</dbReference>
<dbReference type="KEGG" id="mpw:MPR_1221"/>
<sequence>MIESSFYSTYNIALSHEEFLHTDYMRMKEYRYSIFTDKIEEGINKGLLKPGDKLPSVRAIKKEYNLSISSVQSGYDYLVFKGMVTSMPRSGYRVSDRLAEQNLEVELPIIPRDAVFRKKIHLITNPISDTSQTILNEASPSDLFIPQKLVLKTMQEVIREKGASLLRYYPNNGAEELRDLLVKRAGLHGASISSDELLVTDGALQALYIALSSITSPNDIIAVESPCIFSILEVIASLKLKTIEIPVRAYDGFDTDYLKKVCATNNIKAIVLTPNFHNPTGILMTEESKKAVYATALYHNVPIIENDVFGCLYFKGSRPSNIRNYDEAGLVMTYSSFSKSLAPGIRLGWLAAGQFFSEAERLKFALGRSVSPINQEVMIKLLQSSAYDKHLRVFRQQLERQALQLVRQLIHSFPDSIHVQLPQGGYCTWVQLPAHIDMNFFYKRCTEEGVQFTPGETFSFTDVYDNCFRAVFSKQLTLHNLEAIRRVGESIL</sequence>
<keyword evidence="2" id="KW-0663">Pyridoxal phosphate</keyword>
<evidence type="ECO:0000256" key="5">
    <source>
        <dbReference type="ARBA" id="ARBA00023163"/>
    </source>
</evidence>
<dbReference type="InterPro" id="IPR015422">
    <property type="entry name" value="PyrdxlP-dep_Trfase_small"/>
</dbReference>
<dbReference type="GO" id="GO:0003677">
    <property type="term" value="F:DNA binding"/>
    <property type="evidence" value="ECO:0007669"/>
    <property type="project" value="UniProtKB-KW"/>
</dbReference>
<dbReference type="Gene3D" id="3.90.1150.10">
    <property type="entry name" value="Aspartate Aminotransferase, domain 1"/>
    <property type="match status" value="1"/>
</dbReference>
<keyword evidence="5" id="KW-0804">Transcription</keyword>
<keyword evidence="3" id="KW-0805">Transcription regulation</keyword>
<dbReference type="GO" id="GO:0030170">
    <property type="term" value="F:pyridoxal phosphate binding"/>
    <property type="evidence" value="ECO:0007669"/>
    <property type="project" value="InterPro"/>
</dbReference>
<keyword evidence="4" id="KW-0238">DNA-binding</keyword>